<organism evidence="1 2">
    <name type="scientific">Neurospora tetraspora</name>
    <dbReference type="NCBI Taxonomy" id="94610"/>
    <lineage>
        <taxon>Eukaryota</taxon>
        <taxon>Fungi</taxon>
        <taxon>Dikarya</taxon>
        <taxon>Ascomycota</taxon>
        <taxon>Pezizomycotina</taxon>
        <taxon>Sordariomycetes</taxon>
        <taxon>Sordariomycetidae</taxon>
        <taxon>Sordariales</taxon>
        <taxon>Sordariaceae</taxon>
        <taxon>Neurospora</taxon>
    </lineage>
</organism>
<evidence type="ECO:0000313" key="2">
    <source>
        <dbReference type="Proteomes" id="UP001278500"/>
    </source>
</evidence>
<proteinExistence type="predicted"/>
<comment type="caution">
    <text evidence="1">The sequence shown here is derived from an EMBL/GenBank/DDBJ whole genome shotgun (WGS) entry which is preliminary data.</text>
</comment>
<dbReference type="GeneID" id="87863810"/>
<dbReference type="RefSeq" id="XP_062683274.1">
    <property type="nucleotide sequence ID" value="XM_062826656.1"/>
</dbReference>
<reference evidence="1" key="2">
    <citation type="submission" date="2023-06" db="EMBL/GenBank/DDBJ databases">
        <authorList>
            <consortium name="Lawrence Berkeley National Laboratory"/>
            <person name="Haridas S."/>
            <person name="Hensen N."/>
            <person name="Bonometti L."/>
            <person name="Westerberg I."/>
            <person name="Brannstrom I.O."/>
            <person name="Guillou S."/>
            <person name="Cros-Aarteil S."/>
            <person name="Calhoun S."/>
            <person name="Kuo A."/>
            <person name="Mondo S."/>
            <person name="Pangilinan J."/>
            <person name="Riley R."/>
            <person name="Labutti K."/>
            <person name="Andreopoulos B."/>
            <person name="Lipzen A."/>
            <person name="Chen C."/>
            <person name="Yanf M."/>
            <person name="Daum C."/>
            <person name="Ng V."/>
            <person name="Clum A."/>
            <person name="Steindorff A."/>
            <person name="Ohm R."/>
            <person name="Martin F."/>
            <person name="Silar P."/>
            <person name="Natvig D."/>
            <person name="Lalanne C."/>
            <person name="Gautier V."/>
            <person name="Ament-Velasquez S.L."/>
            <person name="Kruys A."/>
            <person name="Hutchinson M.I."/>
            <person name="Powell A.J."/>
            <person name="Barry K."/>
            <person name="Miller A.N."/>
            <person name="Grigoriev I.V."/>
            <person name="Debuchy R."/>
            <person name="Gladieux P."/>
            <person name="Thoren M.H."/>
            <person name="Johannesson H."/>
        </authorList>
    </citation>
    <scope>NUCLEOTIDE SEQUENCE</scope>
    <source>
        <strain evidence="1">CBS 560.94</strain>
    </source>
</reference>
<name>A0AAE0JHW8_9PEZI</name>
<gene>
    <name evidence="1" type="ORF">B0H65DRAFT_462675</name>
</gene>
<keyword evidence="2" id="KW-1185">Reference proteome</keyword>
<sequence>MVGFRGGFPFCLLASNMMTCQPSPAPRAKTPDMFAWTWTKIPKKKVEIRTGCVGLG</sequence>
<dbReference type="EMBL" id="JAUEPP010000003">
    <property type="protein sequence ID" value="KAK3348192.1"/>
    <property type="molecule type" value="Genomic_DNA"/>
</dbReference>
<protein>
    <submittedName>
        <fullName evidence="1">Uncharacterized protein</fullName>
    </submittedName>
</protein>
<evidence type="ECO:0000313" key="1">
    <source>
        <dbReference type="EMBL" id="KAK3348192.1"/>
    </source>
</evidence>
<dbReference type="AlphaFoldDB" id="A0AAE0JHW8"/>
<dbReference type="Proteomes" id="UP001278500">
    <property type="component" value="Unassembled WGS sequence"/>
</dbReference>
<accession>A0AAE0JHW8</accession>
<reference evidence="1" key="1">
    <citation type="journal article" date="2023" name="Mol. Phylogenet. Evol.">
        <title>Genome-scale phylogeny and comparative genomics of the fungal order Sordariales.</title>
        <authorList>
            <person name="Hensen N."/>
            <person name="Bonometti L."/>
            <person name="Westerberg I."/>
            <person name="Brannstrom I.O."/>
            <person name="Guillou S."/>
            <person name="Cros-Aarteil S."/>
            <person name="Calhoun S."/>
            <person name="Haridas S."/>
            <person name="Kuo A."/>
            <person name="Mondo S."/>
            <person name="Pangilinan J."/>
            <person name="Riley R."/>
            <person name="LaButti K."/>
            <person name="Andreopoulos B."/>
            <person name="Lipzen A."/>
            <person name="Chen C."/>
            <person name="Yan M."/>
            <person name="Daum C."/>
            <person name="Ng V."/>
            <person name="Clum A."/>
            <person name="Steindorff A."/>
            <person name="Ohm R.A."/>
            <person name="Martin F."/>
            <person name="Silar P."/>
            <person name="Natvig D.O."/>
            <person name="Lalanne C."/>
            <person name="Gautier V."/>
            <person name="Ament-Velasquez S.L."/>
            <person name="Kruys A."/>
            <person name="Hutchinson M.I."/>
            <person name="Powell A.J."/>
            <person name="Barry K."/>
            <person name="Miller A.N."/>
            <person name="Grigoriev I.V."/>
            <person name="Debuchy R."/>
            <person name="Gladieux P."/>
            <person name="Hiltunen Thoren M."/>
            <person name="Johannesson H."/>
        </authorList>
    </citation>
    <scope>NUCLEOTIDE SEQUENCE</scope>
    <source>
        <strain evidence="1">CBS 560.94</strain>
    </source>
</reference>